<name>A0A1H8J1G6_9PROT</name>
<dbReference type="RefSeq" id="WP_090634933.1">
    <property type="nucleotide sequence ID" value="NZ_FOCP01000049.1"/>
</dbReference>
<organism evidence="1 2">
    <name type="scientific">Nitrosomonas marina</name>
    <dbReference type="NCBI Taxonomy" id="917"/>
    <lineage>
        <taxon>Bacteria</taxon>
        <taxon>Pseudomonadati</taxon>
        <taxon>Pseudomonadota</taxon>
        <taxon>Betaproteobacteria</taxon>
        <taxon>Nitrosomonadales</taxon>
        <taxon>Nitrosomonadaceae</taxon>
        <taxon>Nitrosomonas</taxon>
    </lineage>
</organism>
<proteinExistence type="predicted"/>
<dbReference type="EMBL" id="FOCP01000049">
    <property type="protein sequence ID" value="SEN74531.1"/>
    <property type="molecule type" value="Genomic_DNA"/>
</dbReference>
<dbReference type="Proteomes" id="UP000199459">
    <property type="component" value="Unassembled WGS sequence"/>
</dbReference>
<protein>
    <submittedName>
        <fullName evidence="1">Uncharacterized protein</fullName>
    </submittedName>
</protein>
<sequence length="91" mass="10918">MKKKLDPIQEIMLLLLATSVLSTDRIATTLWIDKQLAEFHIRELVELRYIGSLFDIFTTKYYTYDMDYLNEQVWLIEQKGRKYLVDRGLLK</sequence>
<evidence type="ECO:0000313" key="1">
    <source>
        <dbReference type="EMBL" id="SEN74531.1"/>
    </source>
</evidence>
<gene>
    <name evidence="1" type="ORF">SAMN05216325_1493</name>
</gene>
<dbReference type="OrthoDB" id="8551502at2"/>
<evidence type="ECO:0000313" key="2">
    <source>
        <dbReference type="Proteomes" id="UP000199459"/>
    </source>
</evidence>
<dbReference type="AlphaFoldDB" id="A0A1H8J1G6"/>
<accession>A0A1H8J1G6</accession>
<reference evidence="1 2" key="1">
    <citation type="submission" date="2016-10" db="EMBL/GenBank/DDBJ databases">
        <authorList>
            <person name="de Groot N.N."/>
        </authorList>
    </citation>
    <scope>NUCLEOTIDE SEQUENCE [LARGE SCALE GENOMIC DNA]</scope>
    <source>
        <strain evidence="1 2">Nm22</strain>
    </source>
</reference>